<dbReference type="InterPro" id="IPR009056">
    <property type="entry name" value="Cyt_c-like_dom"/>
</dbReference>
<name>A0A382I1M6_9ZZZZ</name>
<dbReference type="Gene3D" id="1.20.810.10">
    <property type="entry name" value="Cytochrome Bc1 Complex, Chain C"/>
    <property type="match status" value="1"/>
</dbReference>
<dbReference type="InterPro" id="IPR005797">
    <property type="entry name" value="Cyt_b/b6_N"/>
</dbReference>
<feature type="domain" description="Cytochrome c" evidence="6">
    <location>
        <begin position="249"/>
        <end position="372"/>
    </location>
</feature>
<keyword evidence="4" id="KW-0472">Membrane</keyword>
<evidence type="ECO:0000313" key="7">
    <source>
        <dbReference type="EMBL" id="SVB93275.1"/>
    </source>
</evidence>
<gene>
    <name evidence="7" type="ORF">METZ01_LOCUS246129</name>
</gene>
<evidence type="ECO:0000256" key="3">
    <source>
        <dbReference type="ARBA" id="ARBA00023004"/>
    </source>
</evidence>
<keyword evidence="2" id="KW-0479">Metal-binding</keyword>
<dbReference type="EMBL" id="UINC01064523">
    <property type="protein sequence ID" value="SVB93275.1"/>
    <property type="molecule type" value="Genomic_DNA"/>
</dbReference>
<dbReference type="GO" id="GO:0022904">
    <property type="term" value="P:respiratory electron transport chain"/>
    <property type="evidence" value="ECO:0007669"/>
    <property type="project" value="InterPro"/>
</dbReference>
<feature type="non-terminal residue" evidence="7">
    <location>
        <position position="454"/>
    </location>
</feature>
<dbReference type="PANTHER" id="PTHR19271">
    <property type="entry name" value="CYTOCHROME B"/>
    <property type="match status" value="1"/>
</dbReference>
<accession>A0A382I1M6</accession>
<feature type="transmembrane region" description="Helical" evidence="4">
    <location>
        <begin position="90"/>
        <end position="114"/>
    </location>
</feature>
<dbReference type="Pfam" id="PF00034">
    <property type="entry name" value="Cytochrom_C"/>
    <property type="match status" value="1"/>
</dbReference>
<protein>
    <recommendedName>
        <fullName evidence="8">Cytochrome b/b6 N-terminal region profile domain-containing protein</fullName>
    </recommendedName>
</protein>
<dbReference type="SUPFAM" id="SSF46626">
    <property type="entry name" value="Cytochrome c"/>
    <property type="match status" value="1"/>
</dbReference>
<proteinExistence type="predicted"/>
<evidence type="ECO:0000259" key="5">
    <source>
        <dbReference type="PROSITE" id="PS51002"/>
    </source>
</evidence>
<dbReference type="GO" id="GO:0016491">
    <property type="term" value="F:oxidoreductase activity"/>
    <property type="evidence" value="ECO:0007669"/>
    <property type="project" value="InterPro"/>
</dbReference>
<dbReference type="PROSITE" id="PS51002">
    <property type="entry name" value="CYTB_NTER"/>
    <property type="match status" value="1"/>
</dbReference>
<dbReference type="PANTHER" id="PTHR19271:SF16">
    <property type="entry name" value="CYTOCHROME B"/>
    <property type="match status" value="1"/>
</dbReference>
<dbReference type="InterPro" id="IPR036909">
    <property type="entry name" value="Cyt_c-like_dom_sf"/>
</dbReference>
<evidence type="ECO:0000256" key="1">
    <source>
        <dbReference type="ARBA" id="ARBA00022617"/>
    </source>
</evidence>
<dbReference type="AlphaFoldDB" id="A0A382I1M6"/>
<reference evidence="7" key="1">
    <citation type="submission" date="2018-05" db="EMBL/GenBank/DDBJ databases">
        <authorList>
            <person name="Lanie J.A."/>
            <person name="Ng W.-L."/>
            <person name="Kazmierczak K.M."/>
            <person name="Andrzejewski T.M."/>
            <person name="Davidsen T.M."/>
            <person name="Wayne K.J."/>
            <person name="Tettelin H."/>
            <person name="Glass J.I."/>
            <person name="Rusch D."/>
            <person name="Podicherti R."/>
            <person name="Tsui H.-C.T."/>
            <person name="Winkler M.E."/>
        </authorList>
    </citation>
    <scope>NUCLEOTIDE SEQUENCE</scope>
</reference>
<keyword evidence="1" id="KW-0349">Heme</keyword>
<feature type="non-terminal residue" evidence="7">
    <location>
        <position position="1"/>
    </location>
</feature>
<dbReference type="GO" id="GO:0009055">
    <property type="term" value="F:electron transfer activity"/>
    <property type="evidence" value="ECO:0007669"/>
    <property type="project" value="InterPro"/>
</dbReference>
<dbReference type="InterPro" id="IPR016174">
    <property type="entry name" value="Di-haem_cyt_TM"/>
</dbReference>
<keyword evidence="4" id="KW-1133">Transmembrane helix</keyword>
<organism evidence="7">
    <name type="scientific">marine metagenome</name>
    <dbReference type="NCBI Taxonomy" id="408172"/>
    <lineage>
        <taxon>unclassified sequences</taxon>
        <taxon>metagenomes</taxon>
        <taxon>ecological metagenomes</taxon>
    </lineage>
</organism>
<dbReference type="Pfam" id="PF13631">
    <property type="entry name" value="Cytochrom_B_N_2"/>
    <property type="match status" value="1"/>
</dbReference>
<feature type="transmembrane region" description="Helical" evidence="4">
    <location>
        <begin position="181"/>
        <end position="202"/>
    </location>
</feature>
<dbReference type="GO" id="GO:0020037">
    <property type="term" value="F:heme binding"/>
    <property type="evidence" value="ECO:0007669"/>
    <property type="project" value="InterPro"/>
</dbReference>
<sequence>PWDQKGFWATKVATNLINLVPFIGPEMQKLVIGGTEYGHHTLTRFFALHAGVLPGLLVLLIVGHIYLFRRHGITPAEPKRKRDAYFWPDQVFKDIVACLAVMVVVMVVVFSAHGAHLGSPADPSEPFSAARPDWYFLFLFQFLKLPFFAGENEVWGAIYIPGIAVGLICLMPFIGRWKLGHVFNIGIIFVFLGGAGALTYLAKQEDVTGPNSATYLRGVLADTRDADRVTALAKARGIETTALSLLKDDPKTQGARLFAQHCASCHRYDGHDGLGVELPKAGTLAKLQSRTTMFSRFASGDAVHPGWLARKSATNEWQTVQSVLDEKTEGLFDVIASIQLQEKQSAPDLKDFATRQWIRDLLDPDNYISARYFGGTTHRDGAMYKKFLDRKVRKYAADEREMLDAIAVALSAEAKLPSQVAADQTGVALIKQGIAYLEDDIGCIDCHAFGEPDP</sequence>
<feature type="transmembrane region" description="Helical" evidence="4">
    <location>
        <begin position="46"/>
        <end position="69"/>
    </location>
</feature>
<dbReference type="InterPro" id="IPR027387">
    <property type="entry name" value="Cytb/b6-like_sf"/>
</dbReference>
<evidence type="ECO:0000256" key="4">
    <source>
        <dbReference type="SAM" id="Phobius"/>
    </source>
</evidence>
<dbReference type="InterPro" id="IPR036150">
    <property type="entry name" value="Cyt_b/b6_C_sf"/>
</dbReference>
<dbReference type="PROSITE" id="PS51007">
    <property type="entry name" value="CYTC"/>
    <property type="match status" value="1"/>
</dbReference>
<feature type="domain" description="Cytochrome b/b6 N-terminal region profile" evidence="5">
    <location>
        <begin position="1"/>
        <end position="77"/>
    </location>
</feature>
<keyword evidence="4" id="KW-0812">Transmembrane</keyword>
<feature type="transmembrane region" description="Helical" evidence="4">
    <location>
        <begin position="157"/>
        <end position="175"/>
    </location>
</feature>
<dbReference type="Gene3D" id="1.10.760.10">
    <property type="entry name" value="Cytochrome c-like domain"/>
    <property type="match status" value="1"/>
</dbReference>
<dbReference type="SUPFAM" id="SSF81648">
    <property type="entry name" value="a domain/subunit of cytochrome bc1 complex (Ubiquinol-cytochrome c reductase)"/>
    <property type="match status" value="1"/>
</dbReference>
<dbReference type="GO" id="GO:0016020">
    <property type="term" value="C:membrane"/>
    <property type="evidence" value="ECO:0007669"/>
    <property type="project" value="InterPro"/>
</dbReference>
<evidence type="ECO:0000259" key="6">
    <source>
        <dbReference type="PROSITE" id="PS51007"/>
    </source>
</evidence>
<dbReference type="GO" id="GO:0046872">
    <property type="term" value="F:metal ion binding"/>
    <property type="evidence" value="ECO:0007669"/>
    <property type="project" value="UniProtKB-KW"/>
</dbReference>
<evidence type="ECO:0008006" key="8">
    <source>
        <dbReference type="Google" id="ProtNLM"/>
    </source>
</evidence>
<dbReference type="SUPFAM" id="SSF81342">
    <property type="entry name" value="Transmembrane di-heme cytochromes"/>
    <property type="match status" value="1"/>
</dbReference>
<evidence type="ECO:0000256" key="2">
    <source>
        <dbReference type="ARBA" id="ARBA00022723"/>
    </source>
</evidence>
<keyword evidence="3" id="KW-0408">Iron</keyword>